<name>A0A5B7FTV8_PORTR</name>
<evidence type="ECO:0000313" key="3">
    <source>
        <dbReference type="Proteomes" id="UP000324222"/>
    </source>
</evidence>
<proteinExistence type="predicted"/>
<sequence>MKERGRRIREEVKEEGEERRRECGSAGDTTPHYLLSLPSTTLENSGCPFPAAPRRSGQPDGGAGESGGSEAETTSYLTTLFPQDPSGLFTSHPRHLLFVFHSSKLSSPPPFPPASSPPIPPSKPCP</sequence>
<dbReference type="Proteomes" id="UP000324222">
    <property type="component" value="Unassembled WGS sequence"/>
</dbReference>
<evidence type="ECO:0000256" key="1">
    <source>
        <dbReference type="SAM" id="MobiDB-lite"/>
    </source>
</evidence>
<evidence type="ECO:0000313" key="2">
    <source>
        <dbReference type="EMBL" id="MPC48745.1"/>
    </source>
</evidence>
<dbReference type="EMBL" id="VSRR010008443">
    <property type="protein sequence ID" value="MPC48745.1"/>
    <property type="molecule type" value="Genomic_DNA"/>
</dbReference>
<gene>
    <name evidence="2" type="ORF">E2C01_042528</name>
</gene>
<dbReference type="AlphaFoldDB" id="A0A5B7FTV8"/>
<comment type="caution">
    <text evidence="2">The sequence shown here is derived from an EMBL/GenBank/DDBJ whole genome shotgun (WGS) entry which is preliminary data.</text>
</comment>
<feature type="compositionally biased region" description="Basic and acidic residues" evidence="1">
    <location>
        <begin position="1"/>
        <end position="23"/>
    </location>
</feature>
<protein>
    <submittedName>
        <fullName evidence="2">Uncharacterized protein</fullName>
    </submittedName>
</protein>
<feature type="compositionally biased region" description="Pro residues" evidence="1">
    <location>
        <begin position="107"/>
        <end position="126"/>
    </location>
</feature>
<feature type="region of interest" description="Disordered" evidence="1">
    <location>
        <begin position="103"/>
        <end position="126"/>
    </location>
</feature>
<reference evidence="2 3" key="1">
    <citation type="submission" date="2019-05" db="EMBL/GenBank/DDBJ databases">
        <title>Another draft genome of Portunus trituberculatus and its Hox gene families provides insights of decapod evolution.</title>
        <authorList>
            <person name="Jeong J.-H."/>
            <person name="Song I."/>
            <person name="Kim S."/>
            <person name="Choi T."/>
            <person name="Kim D."/>
            <person name="Ryu S."/>
            <person name="Kim W."/>
        </authorList>
    </citation>
    <scope>NUCLEOTIDE SEQUENCE [LARGE SCALE GENOMIC DNA]</scope>
    <source>
        <tissue evidence="2">Muscle</tissue>
    </source>
</reference>
<accession>A0A5B7FTV8</accession>
<keyword evidence="3" id="KW-1185">Reference proteome</keyword>
<feature type="region of interest" description="Disordered" evidence="1">
    <location>
        <begin position="1"/>
        <end position="80"/>
    </location>
</feature>
<organism evidence="2 3">
    <name type="scientific">Portunus trituberculatus</name>
    <name type="common">Swimming crab</name>
    <name type="synonym">Neptunus trituberculatus</name>
    <dbReference type="NCBI Taxonomy" id="210409"/>
    <lineage>
        <taxon>Eukaryota</taxon>
        <taxon>Metazoa</taxon>
        <taxon>Ecdysozoa</taxon>
        <taxon>Arthropoda</taxon>
        <taxon>Crustacea</taxon>
        <taxon>Multicrustacea</taxon>
        <taxon>Malacostraca</taxon>
        <taxon>Eumalacostraca</taxon>
        <taxon>Eucarida</taxon>
        <taxon>Decapoda</taxon>
        <taxon>Pleocyemata</taxon>
        <taxon>Brachyura</taxon>
        <taxon>Eubrachyura</taxon>
        <taxon>Portunoidea</taxon>
        <taxon>Portunidae</taxon>
        <taxon>Portuninae</taxon>
        <taxon>Portunus</taxon>
    </lineage>
</organism>